<dbReference type="AlphaFoldDB" id="A0A428K1F6"/>
<accession>A0A428K1F6</accession>
<evidence type="ECO:0000313" key="2">
    <source>
        <dbReference type="Proteomes" id="UP000270291"/>
    </source>
</evidence>
<sequence>MFYIFIYNHDSNNSNKVNTIQISQEQNKDRLNIITKKFHEPIISSLYKVHYTGIKSFRWTLLEYDKLQMLNQIISHYPIEKYEEANSFILEELKIIVNNTHSITLKNYKYLSLIHNKFKEQIFLEKESIITELARNLSYIDEVNDF</sequence>
<reference evidence="1 2" key="1">
    <citation type="submission" date="2018-12" db="EMBL/GenBank/DDBJ databases">
        <authorList>
            <person name="Feng G."/>
            <person name="Zhu H."/>
        </authorList>
    </citation>
    <scope>NUCLEOTIDE SEQUENCE [LARGE SCALE GENOMIC DNA]</scope>
    <source>
        <strain evidence="1 2">LMG 26000</strain>
    </source>
</reference>
<keyword evidence="2" id="KW-1185">Reference proteome</keyword>
<dbReference type="EMBL" id="RWIU01000008">
    <property type="protein sequence ID" value="RSK40176.1"/>
    <property type="molecule type" value="Genomic_DNA"/>
</dbReference>
<comment type="caution">
    <text evidence="1">The sequence shown here is derived from an EMBL/GenBank/DDBJ whole genome shotgun (WGS) entry which is preliminary data.</text>
</comment>
<name>A0A428K1F6_9BACT</name>
<protein>
    <submittedName>
        <fullName evidence="1">Uncharacterized protein</fullName>
    </submittedName>
</protein>
<proteinExistence type="predicted"/>
<gene>
    <name evidence="1" type="ORF">EI293_19600</name>
</gene>
<dbReference type="Proteomes" id="UP000270291">
    <property type="component" value="Unassembled WGS sequence"/>
</dbReference>
<dbReference type="RefSeq" id="WP_125440248.1">
    <property type="nucleotide sequence ID" value="NZ_RWIU01000008.1"/>
</dbReference>
<evidence type="ECO:0000313" key="1">
    <source>
        <dbReference type="EMBL" id="RSK40176.1"/>
    </source>
</evidence>
<organism evidence="1 2">
    <name type="scientific">Hymenobacter perfusus</name>
    <dbReference type="NCBI Taxonomy" id="1236770"/>
    <lineage>
        <taxon>Bacteria</taxon>
        <taxon>Pseudomonadati</taxon>
        <taxon>Bacteroidota</taxon>
        <taxon>Cytophagia</taxon>
        <taxon>Cytophagales</taxon>
        <taxon>Hymenobacteraceae</taxon>
        <taxon>Hymenobacter</taxon>
    </lineage>
</organism>